<feature type="compositionally biased region" description="Basic and acidic residues" evidence="1">
    <location>
        <begin position="327"/>
        <end position="336"/>
    </location>
</feature>
<comment type="caution">
    <text evidence="2">The sequence shown here is derived from an EMBL/GenBank/DDBJ whole genome shotgun (WGS) entry which is preliminary data.</text>
</comment>
<protein>
    <submittedName>
        <fullName evidence="2">Reverse transcriptase domain-containing protein</fullName>
    </submittedName>
</protein>
<reference evidence="2" key="1">
    <citation type="journal article" date="2019" name="Sci. Rep.">
        <title>Draft genome of Tanacetum cinerariifolium, the natural source of mosquito coil.</title>
        <authorList>
            <person name="Yamashiro T."/>
            <person name="Shiraishi A."/>
            <person name="Satake H."/>
            <person name="Nakayama K."/>
        </authorList>
    </citation>
    <scope>NUCLEOTIDE SEQUENCE</scope>
</reference>
<feature type="compositionally biased region" description="Low complexity" evidence="1">
    <location>
        <begin position="281"/>
        <end position="291"/>
    </location>
</feature>
<sequence length="376" mass="42266">MGQEGPRQRWTTQAHLAGPPKGYKYLLLALGEGWFSFSIFLNKKNLIKVIQINQQVKAVAHNCETYGGPYSYNDCPAPVGQTQNVYVAEAYNQGGNSYQPQGPVVKPSSTPKRRRKQKRSQQQVNLTIVEEKPVVTMADTRTMAELLRAPTEGNAEAIVVPPIPAEHFELKHSLLNLVTSKQFFEFEKEDPHAHIRWFNKITSTMKLCFLKTRLLLQLPLKYLKRVVLLVEDHTLITIVLPPMITLQVIKIISKHTFLQATMLQQNNKLENMLSNYFQNKPPSSSSGPLPSNTVNNLKSDLKAITTRSGVSYDGPLIPPPFSPSPKVVEKEPEVTKDPTQPSIENVQPQARTSEPVHAPKPKPNIPYPSRLTNQKL</sequence>
<accession>A0A6L2K8V8</accession>
<gene>
    <name evidence="2" type="ORF">Tci_017125</name>
</gene>
<feature type="region of interest" description="Disordered" evidence="1">
    <location>
        <begin position="309"/>
        <end position="376"/>
    </location>
</feature>
<dbReference type="GO" id="GO:0003964">
    <property type="term" value="F:RNA-directed DNA polymerase activity"/>
    <property type="evidence" value="ECO:0007669"/>
    <property type="project" value="UniProtKB-KW"/>
</dbReference>
<feature type="region of interest" description="Disordered" evidence="1">
    <location>
        <begin position="97"/>
        <end position="123"/>
    </location>
</feature>
<evidence type="ECO:0000256" key="1">
    <source>
        <dbReference type="SAM" id="MobiDB-lite"/>
    </source>
</evidence>
<evidence type="ECO:0000313" key="2">
    <source>
        <dbReference type="EMBL" id="GEU45147.1"/>
    </source>
</evidence>
<feature type="region of interest" description="Disordered" evidence="1">
    <location>
        <begin position="275"/>
        <end position="296"/>
    </location>
</feature>
<keyword evidence="2" id="KW-0695">RNA-directed DNA polymerase</keyword>
<feature type="compositionally biased region" description="Polar residues" evidence="1">
    <location>
        <begin position="337"/>
        <end position="352"/>
    </location>
</feature>
<proteinExistence type="predicted"/>
<keyword evidence="2" id="KW-0548">Nucleotidyltransferase</keyword>
<dbReference type="AlphaFoldDB" id="A0A6L2K8V8"/>
<dbReference type="EMBL" id="BKCJ010001944">
    <property type="protein sequence ID" value="GEU45147.1"/>
    <property type="molecule type" value="Genomic_DNA"/>
</dbReference>
<organism evidence="2">
    <name type="scientific">Tanacetum cinerariifolium</name>
    <name type="common">Dalmatian daisy</name>
    <name type="synonym">Chrysanthemum cinerariifolium</name>
    <dbReference type="NCBI Taxonomy" id="118510"/>
    <lineage>
        <taxon>Eukaryota</taxon>
        <taxon>Viridiplantae</taxon>
        <taxon>Streptophyta</taxon>
        <taxon>Embryophyta</taxon>
        <taxon>Tracheophyta</taxon>
        <taxon>Spermatophyta</taxon>
        <taxon>Magnoliopsida</taxon>
        <taxon>eudicotyledons</taxon>
        <taxon>Gunneridae</taxon>
        <taxon>Pentapetalae</taxon>
        <taxon>asterids</taxon>
        <taxon>campanulids</taxon>
        <taxon>Asterales</taxon>
        <taxon>Asteraceae</taxon>
        <taxon>Asteroideae</taxon>
        <taxon>Anthemideae</taxon>
        <taxon>Anthemidinae</taxon>
        <taxon>Tanacetum</taxon>
    </lineage>
</organism>
<name>A0A6L2K8V8_TANCI</name>
<keyword evidence="2" id="KW-0808">Transferase</keyword>